<dbReference type="GO" id="GO:0003723">
    <property type="term" value="F:RNA binding"/>
    <property type="evidence" value="ECO:0007669"/>
    <property type="project" value="UniProtKB-UniRule"/>
</dbReference>
<dbReference type="Gene3D" id="3.30.1370.10">
    <property type="entry name" value="K Homology domain, type 1"/>
    <property type="match status" value="4"/>
</dbReference>
<dbReference type="CDD" id="cd22397">
    <property type="entry name" value="KH-I_FUBP_rpt2"/>
    <property type="match status" value="1"/>
</dbReference>
<dbReference type="GO" id="GO:0005634">
    <property type="term" value="C:nucleus"/>
    <property type="evidence" value="ECO:0007669"/>
    <property type="project" value="UniProtKB-SubCell"/>
</dbReference>
<protein>
    <submittedName>
        <fullName evidence="9">KH domain-containing protein</fullName>
    </submittedName>
</protein>
<dbReference type="SUPFAM" id="SSF54791">
    <property type="entry name" value="Eukaryotic type KH-domain (KH-domain type I)"/>
    <property type="match status" value="4"/>
</dbReference>
<dbReference type="Proteomes" id="UP000270296">
    <property type="component" value="Unassembled WGS sequence"/>
</dbReference>
<dbReference type="CDD" id="cd22396">
    <property type="entry name" value="KH-I_FUBP_rpt1"/>
    <property type="match status" value="1"/>
</dbReference>
<dbReference type="WBParaSite" id="SBAD_0000139401-mRNA-1">
    <property type="protein sequence ID" value="SBAD_0000139401-mRNA-1"/>
    <property type="gene ID" value="SBAD_0000139401"/>
</dbReference>
<dbReference type="GO" id="GO:0006355">
    <property type="term" value="P:regulation of DNA-templated transcription"/>
    <property type="evidence" value="ECO:0007669"/>
    <property type="project" value="InterPro"/>
</dbReference>
<proteinExistence type="predicted"/>
<keyword evidence="3" id="KW-0539">Nucleus</keyword>
<feature type="compositionally biased region" description="Polar residues" evidence="5">
    <location>
        <begin position="30"/>
        <end position="42"/>
    </location>
</feature>
<sequence>LAAGARTPKSTKRQHDEGEETEQEEESAQKKTNTMTGNPITSLGSISGMDLITIEQYQVPDNCVGLIIGRGGENISAIQNDSGCRIQMSQSTPVPDDSGRMMRSCTLTGSPISIEKAKCLMEAIIMKAGESLPPSRMTSLSNSVSQNGAYSTPGAPGIAPGSALSAKTMTVEVLIPGSKCGLVIGKGGEIIKSLEEKAGVKMVMIQENSQVSSTPKPLRIIGEPEKVEYAKKLVDKILNSKDDRIPPHSDYGGLSGNKTTGEIIVPKSAVGVIIGRNGEVIKRLTQDTGAKIQFRRNEDYDAPQRTAVITGTKEQIEKATQLITDLVNKNGDADVFYMHVPATKTGLVIGKGGETIKQISTESGARVELSRDPVPNDHEKVFVIKGTSQQIHHASHLIRIRVGDVRTPAAATDPNAAAWALALYAQYYPQNATVPYGQAYPTQTTAPVATTQSSTTVTPAINPQTGQPDYSAQWIEYYRSLGMHDMAAFIEQSARAYQQNSNQQQMTANPVGQ</sequence>
<dbReference type="EMBL" id="UZAM01006794">
    <property type="protein sequence ID" value="VDO94038.1"/>
    <property type="molecule type" value="Genomic_DNA"/>
</dbReference>
<evidence type="ECO:0000313" key="8">
    <source>
        <dbReference type="Proteomes" id="UP000270296"/>
    </source>
</evidence>
<name>A0A183ICJ3_9BILA</name>
<evidence type="ECO:0000256" key="2">
    <source>
        <dbReference type="ARBA" id="ARBA00022737"/>
    </source>
</evidence>
<keyword evidence="8" id="KW-1185">Reference proteome</keyword>
<evidence type="ECO:0000256" key="1">
    <source>
        <dbReference type="ARBA" id="ARBA00004123"/>
    </source>
</evidence>
<dbReference type="InterPro" id="IPR004087">
    <property type="entry name" value="KH_dom"/>
</dbReference>
<dbReference type="OrthoDB" id="5204190at2759"/>
<feature type="domain" description="K Homology" evidence="6">
    <location>
        <begin position="332"/>
        <end position="403"/>
    </location>
</feature>
<keyword evidence="4" id="KW-0694">RNA-binding</keyword>
<feature type="domain" description="K Homology" evidence="6">
    <location>
        <begin position="257"/>
        <end position="328"/>
    </location>
</feature>
<dbReference type="CDD" id="cd22398">
    <property type="entry name" value="KH-I_FUBP_rpt3"/>
    <property type="match status" value="1"/>
</dbReference>
<organism evidence="9">
    <name type="scientific">Soboliphyme baturini</name>
    <dbReference type="NCBI Taxonomy" id="241478"/>
    <lineage>
        <taxon>Eukaryota</taxon>
        <taxon>Metazoa</taxon>
        <taxon>Ecdysozoa</taxon>
        <taxon>Nematoda</taxon>
        <taxon>Enoplea</taxon>
        <taxon>Dorylaimia</taxon>
        <taxon>Dioctophymatida</taxon>
        <taxon>Dioctophymatoidea</taxon>
        <taxon>Soboliphymatidae</taxon>
        <taxon>Soboliphyme</taxon>
    </lineage>
</organism>
<evidence type="ECO:0000256" key="4">
    <source>
        <dbReference type="PROSITE-ProRule" id="PRU00117"/>
    </source>
</evidence>
<reference evidence="9" key="1">
    <citation type="submission" date="2016-06" db="UniProtKB">
        <authorList>
            <consortium name="WormBaseParasite"/>
        </authorList>
    </citation>
    <scope>IDENTIFICATION</scope>
</reference>
<dbReference type="PROSITE" id="PS50084">
    <property type="entry name" value="KH_TYPE_1"/>
    <property type="match status" value="4"/>
</dbReference>
<dbReference type="InterPro" id="IPR036612">
    <property type="entry name" value="KH_dom_type_1_sf"/>
</dbReference>
<feature type="compositionally biased region" description="Acidic residues" evidence="5">
    <location>
        <begin position="17"/>
        <end position="26"/>
    </location>
</feature>
<evidence type="ECO:0000313" key="9">
    <source>
        <dbReference type="WBParaSite" id="SBAD_0000139401-mRNA-1"/>
    </source>
</evidence>
<dbReference type="SMART" id="SM00322">
    <property type="entry name" value="KH"/>
    <property type="match status" value="4"/>
</dbReference>
<keyword evidence="2" id="KW-0677">Repeat</keyword>
<dbReference type="PANTHER" id="PTHR10288">
    <property type="entry name" value="KH DOMAIN CONTAINING RNA BINDING PROTEIN"/>
    <property type="match status" value="1"/>
</dbReference>
<dbReference type="InterPro" id="IPR015096">
    <property type="entry name" value="FUBP_C"/>
</dbReference>
<reference evidence="7 8" key="2">
    <citation type="submission" date="2018-11" db="EMBL/GenBank/DDBJ databases">
        <authorList>
            <consortium name="Pathogen Informatics"/>
        </authorList>
    </citation>
    <scope>NUCLEOTIDE SEQUENCE [LARGE SCALE GENOMIC DNA]</scope>
</reference>
<dbReference type="AlphaFoldDB" id="A0A183ICJ3"/>
<comment type="subcellular location">
    <subcellularLocation>
        <location evidence="1">Nucleus</location>
    </subcellularLocation>
</comment>
<evidence type="ECO:0000313" key="7">
    <source>
        <dbReference type="EMBL" id="VDO94038.1"/>
    </source>
</evidence>
<dbReference type="Pfam" id="PF00013">
    <property type="entry name" value="KH_1"/>
    <property type="match status" value="4"/>
</dbReference>
<feature type="region of interest" description="Disordered" evidence="5">
    <location>
        <begin position="1"/>
        <end position="42"/>
    </location>
</feature>
<feature type="domain" description="K Homology" evidence="6">
    <location>
        <begin position="167"/>
        <end position="239"/>
    </location>
</feature>
<accession>A0A183ICJ3</accession>
<evidence type="ECO:0000256" key="3">
    <source>
        <dbReference type="ARBA" id="ARBA00023242"/>
    </source>
</evidence>
<dbReference type="Pfam" id="PF09005">
    <property type="entry name" value="FUBP_C"/>
    <property type="match status" value="1"/>
</dbReference>
<evidence type="ECO:0000256" key="5">
    <source>
        <dbReference type="SAM" id="MobiDB-lite"/>
    </source>
</evidence>
<gene>
    <name evidence="7" type="ORF">SBAD_LOCUS1337</name>
</gene>
<evidence type="ECO:0000259" key="6">
    <source>
        <dbReference type="SMART" id="SM00322"/>
    </source>
</evidence>
<feature type="domain" description="K Homology" evidence="6">
    <location>
        <begin position="51"/>
        <end position="126"/>
    </location>
</feature>
<dbReference type="InterPro" id="IPR004088">
    <property type="entry name" value="KH_dom_type_1"/>
</dbReference>